<dbReference type="Pfam" id="PF00169">
    <property type="entry name" value="PH"/>
    <property type="match status" value="1"/>
</dbReference>
<dbReference type="InterPro" id="IPR001849">
    <property type="entry name" value="PH_domain"/>
</dbReference>
<dbReference type="SUPFAM" id="SSF54236">
    <property type="entry name" value="Ubiquitin-like"/>
    <property type="match status" value="1"/>
</dbReference>
<feature type="region of interest" description="Disordered" evidence="1">
    <location>
        <begin position="238"/>
        <end position="274"/>
    </location>
</feature>
<evidence type="ECO:0000259" key="2">
    <source>
        <dbReference type="SMART" id="SM00233"/>
    </source>
</evidence>
<dbReference type="InterPro" id="IPR029071">
    <property type="entry name" value="Ubiquitin-like_domsf"/>
</dbReference>
<dbReference type="Gene3D" id="2.30.29.30">
    <property type="entry name" value="Pleckstrin-homology domain (PH domain)/Phosphotyrosine-binding domain (PTB)"/>
    <property type="match status" value="1"/>
</dbReference>
<keyword evidence="4" id="KW-1185">Reference proteome</keyword>
<dbReference type="EMBL" id="ML170171">
    <property type="protein sequence ID" value="TDL23238.1"/>
    <property type="molecule type" value="Genomic_DNA"/>
</dbReference>
<dbReference type="PANTHER" id="PTHR38700:SF1">
    <property type="entry name" value="PH DOMAIN-CONTAINING PROTEIN"/>
    <property type="match status" value="1"/>
</dbReference>
<dbReference type="VEuPathDB" id="FungiDB:BD410DRAFT_814591"/>
<dbReference type="PANTHER" id="PTHR38700">
    <property type="entry name" value="YALI0E22418P"/>
    <property type="match status" value="1"/>
</dbReference>
<sequence>MAHAQPIGSSSPTRIFISDLQRFNMVQIGPETSAKDVLDAVEKQGELTGEEHKPGGWMVWEVSQDFGMERPIRNYEHLADIAAAWNKEKMMNMFMIKKCAISSTLASMPTSSPKCGGYVEWESKKGKWSKRWLELREHSLWISKREGKAEDCLCSLSVFDAYQVTRIHRAPKPFVFAVKSTEPISLFENTSDYVHVFSCSEEHGQLWLESIMLARSYVMYQEKHILFKDKNLTGGSALARAGTRKQSRPSQPLVNVTPPYNPGAAPPGQTSFEPGSLLAKRLAEGTA</sequence>
<accession>A0A4Y7Q7R0</accession>
<organism evidence="3 4">
    <name type="scientific">Rickenella mellea</name>
    <dbReference type="NCBI Taxonomy" id="50990"/>
    <lineage>
        <taxon>Eukaryota</taxon>
        <taxon>Fungi</taxon>
        <taxon>Dikarya</taxon>
        <taxon>Basidiomycota</taxon>
        <taxon>Agaricomycotina</taxon>
        <taxon>Agaricomycetes</taxon>
        <taxon>Hymenochaetales</taxon>
        <taxon>Rickenellaceae</taxon>
        <taxon>Rickenella</taxon>
    </lineage>
</organism>
<dbReference type="CDD" id="cd00821">
    <property type="entry name" value="PH"/>
    <property type="match status" value="1"/>
</dbReference>
<dbReference type="Proteomes" id="UP000294933">
    <property type="component" value="Unassembled WGS sequence"/>
</dbReference>
<gene>
    <name evidence="3" type="ORF">BD410DRAFT_814591</name>
</gene>
<evidence type="ECO:0000256" key="1">
    <source>
        <dbReference type="SAM" id="MobiDB-lite"/>
    </source>
</evidence>
<proteinExistence type="predicted"/>
<dbReference type="Gene3D" id="3.10.20.90">
    <property type="entry name" value="Phosphatidylinositol 3-kinase Catalytic Subunit, Chain A, domain 1"/>
    <property type="match status" value="1"/>
</dbReference>
<reference evidence="3 4" key="1">
    <citation type="submission" date="2018-06" db="EMBL/GenBank/DDBJ databases">
        <title>A transcriptomic atlas of mushroom development highlights an independent origin of complex multicellularity.</title>
        <authorList>
            <consortium name="DOE Joint Genome Institute"/>
            <person name="Krizsan K."/>
            <person name="Almasi E."/>
            <person name="Merenyi Z."/>
            <person name="Sahu N."/>
            <person name="Viragh M."/>
            <person name="Koszo T."/>
            <person name="Mondo S."/>
            <person name="Kiss B."/>
            <person name="Balint B."/>
            <person name="Kues U."/>
            <person name="Barry K."/>
            <person name="Hegedus J.C."/>
            <person name="Henrissat B."/>
            <person name="Johnson J."/>
            <person name="Lipzen A."/>
            <person name="Ohm R."/>
            <person name="Nagy I."/>
            <person name="Pangilinan J."/>
            <person name="Yan J."/>
            <person name="Xiong Y."/>
            <person name="Grigoriev I.V."/>
            <person name="Hibbett D.S."/>
            <person name="Nagy L.G."/>
        </authorList>
    </citation>
    <scope>NUCLEOTIDE SEQUENCE [LARGE SCALE GENOMIC DNA]</scope>
    <source>
        <strain evidence="3 4">SZMC22713</strain>
    </source>
</reference>
<dbReference type="SMART" id="SM00233">
    <property type="entry name" value="PH"/>
    <property type="match status" value="1"/>
</dbReference>
<dbReference type="InterPro" id="IPR011993">
    <property type="entry name" value="PH-like_dom_sf"/>
</dbReference>
<protein>
    <recommendedName>
        <fullName evidence="2">PH domain-containing protein</fullName>
    </recommendedName>
</protein>
<evidence type="ECO:0000313" key="4">
    <source>
        <dbReference type="Proteomes" id="UP000294933"/>
    </source>
</evidence>
<name>A0A4Y7Q7R0_9AGAM</name>
<dbReference type="AlphaFoldDB" id="A0A4Y7Q7R0"/>
<evidence type="ECO:0000313" key="3">
    <source>
        <dbReference type="EMBL" id="TDL23238.1"/>
    </source>
</evidence>
<dbReference type="SUPFAM" id="SSF50729">
    <property type="entry name" value="PH domain-like"/>
    <property type="match status" value="1"/>
</dbReference>
<feature type="domain" description="PH" evidence="2">
    <location>
        <begin position="113"/>
        <end position="218"/>
    </location>
</feature>
<dbReference type="OrthoDB" id="43122at2759"/>
<dbReference type="STRING" id="50990.A0A4Y7Q7R0"/>